<dbReference type="EMBL" id="UINC01078047">
    <property type="protein sequence ID" value="SVC18738.1"/>
    <property type="molecule type" value="Genomic_DNA"/>
</dbReference>
<reference evidence="1" key="1">
    <citation type="submission" date="2018-05" db="EMBL/GenBank/DDBJ databases">
        <authorList>
            <person name="Lanie J.A."/>
            <person name="Ng W.-L."/>
            <person name="Kazmierczak K.M."/>
            <person name="Andrzejewski T.M."/>
            <person name="Davidsen T.M."/>
            <person name="Wayne K.J."/>
            <person name="Tettelin H."/>
            <person name="Glass J.I."/>
            <person name="Rusch D."/>
            <person name="Podicherti R."/>
            <person name="Tsui H.-C.T."/>
            <person name="Winkler M.E."/>
        </authorList>
    </citation>
    <scope>NUCLEOTIDE SEQUENCE</scope>
</reference>
<accession>A0A382K3B8</accession>
<dbReference type="AlphaFoldDB" id="A0A382K3B8"/>
<feature type="non-terminal residue" evidence="1">
    <location>
        <position position="27"/>
    </location>
</feature>
<gene>
    <name evidence="1" type="ORF">METZ01_LOCUS271592</name>
</gene>
<protein>
    <submittedName>
        <fullName evidence="1">Uncharacterized protein</fullName>
    </submittedName>
</protein>
<evidence type="ECO:0000313" key="1">
    <source>
        <dbReference type="EMBL" id="SVC18738.1"/>
    </source>
</evidence>
<organism evidence="1">
    <name type="scientific">marine metagenome</name>
    <dbReference type="NCBI Taxonomy" id="408172"/>
    <lineage>
        <taxon>unclassified sequences</taxon>
        <taxon>metagenomes</taxon>
        <taxon>ecological metagenomes</taxon>
    </lineage>
</organism>
<sequence length="27" mass="3361">LIGQHRSDLDYYQKWWETCLDVWGNMC</sequence>
<name>A0A382K3B8_9ZZZZ</name>
<feature type="non-terminal residue" evidence="1">
    <location>
        <position position="1"/>
    </location>
</feature>
<proteinExistence type="predicted"/>